<dbReference type="GO" id="GO:0016020">
    <property type="term" value="C:membrane"/>
    <property type="evidence" value="ECO:0007669"/>
    <property type="project" value="UniProtKB-SubCell"/>
</dbReference>
<reference evidence="7" key="2">
    <citation type="submission" date="2022-10" db="EMBL/GenBank/DDBJ databases">
        <authorList>
            <consortium name="ENA_rothamsted_submissions"/>
            <consortium name="culmorum"/>
            <person name="King R."/>
        </authorList>
    </citation>
    <scope>NUCLEOTIDE SEQUENCE</scope>
</reference>
<dbReference type="SUPFAM" id="SSF53822">
    <property type="entry name" value="Periplasmic binding protein-like I"/>
    <property type="match status" value="1"/>
</dbReference>
<dbReference type="PRINTS" id="PR00248">
    <property type="entry name" value="GPCRMGR"/>
</dbReference>
<evidence type="ECO:0000256" key="5">
    <source>
        <dbReference type="ARBA" id="ARBA00023170"/>
    </source>
</evidence>
<dbReference type="PANTHER" id="PTHR24060">
    <property type="entry name" value="METABOTROPIC GLUTAMATE RECEPTOR"/>
    <property type="match status" value="1"/>
</dbReference>
<accession>A0A9P0DIT2</accession>
<keyword evidence="3" id="KW-1133">Transmembrane helix</keyword>
<evidence type="ECO:0000256" key="4">
    <source>
        <dbReference type="ARBA" id="ARBA00023136"/>
    </source>
</evidence>
<dbReference type="Proteomes" id="UP001153737">
    <property type="component" value="Chromosome 2"/>
</dbReference>
<dbReference type="OrthoDB" id="442863at2759"/>
<keyword evidence="8" id="KW-1185">Reference proteome</keyword>
<dbReference type="GO" id="GO:0004930">
    <property type="term" value="F:G protein-coupled receptor activity"/>
    <property type="evidence" value="ECO:0007669"/>
    <property type="project" value="InterPro"/>
</dbReference>
<protein>
    <submittedName>
        <fullName evidence="7">Uncharacterized protein</fullName>
    </submittedName>
</protein>
<keyword evidence="2" id="KW-0812">Transmembrane</keyword>
<sequence>MNYLLMPIFVFIISNPEKIVSEESAYLQEKAKATATYCTEDNTLDCYNNSNRRISEINETDYLQSIGGYAIFNYSEENTTASEPLSEQIVPPTPSEMYFTNESDANLLKSATQTRVFQEYPWPVKREALVEGDIVIGGLMMVHEREDSITCGPVMPQGGIQALEAMMFTIDQINSGSVFALPNITIGAHVLDDCDKDTYGLEMAVDFIKGAQVLDACDKDTHGQEMVVDIIRGEFDLDDVFCILLKSASCLKTSSASDLLA</sequence>
<dbReference type="AlphaFoldDB" id="A0A9P0DIT2"/>
<evidence type="ECO:0000313" key="8">
    <source>
        <dbReference type="Proteomes" id="UP001153737"/>
    </source>
</evidence>
<dbReference type="InterPro" id="IPR028082">
    <property type="entry name" value="Peripla_BP_I"/>
</dbReference>
<evidence type="ECO:0000256" key="2">
    <source>
        <dbReference type="ARBA" id="ARBA00022692"/>
    </source>
</evidence>
<evidence type="ECO:0000256" key="6">
    <source>
        <dbReference type="ARBA" id="ARBA00023180"/>
    </source>
</evidence>
<keyword evidence="4" id="KW-0472">Membrane</keyword>
<name>A0A9P0DIT2_PHACE</name>
<dbReference type="Gene3D" id="3.40.50.2300">
    <property type="match status" value="1"/>
</dbReference>
<proteinExistence type="predicted"/>
<dbReference type="EMBL" id="OU896708">
    <property type="protein sequence ID" value="CAH1156084.1"/>
    <property type="molecule type" value="Genomic_DNA"/>
</dbReference>
<gene>
    <name evidence="7" type="ORF">PHAECO_LOCUS6212</name>
</gene>
<evidence type="ECO:0000313" key="7">
    <source>
        <dbReference type="EMBL" id="CAH1156084.1"/>
    </source>
</evidence>
<evidence type="ECO:0000256" key="3">
    <source>
        <dbReference type="ARBA" id="ARBA00022989"/>
    </source>
</evidence>
<keyword evidence="5" id="KW-0675">Receptor</keyword>
<keyword evidence="6" id="KW-0325">Glycoprotein</keyword>
<dbReference type="InterPro" id="IPR050726">
    <property type="entry name" value="mGluR"/>
</dbReference>
<dbReference type="InterPro" id="IPR000337">
    <property type="entry name" value="GPCR_3"/>
</dbReference>
<evidence type="ECO:0000256" key="1">
    <source>
        <dbReference type="ARBA" id="ARBA00004141"/>
    </source>
</evidence>
<comment type="subcellular location">
    <subcellularLocation>
        <location evidence="1">Membrane</location>
        <topology evidence="1">Multi-pass membrane protein</topology>
    </subcellularLocation>
</comment>
<reference evidence="7" key="1">
    <citation type="submission" date="2022-01" db="EMBL/GenBank/DDBJ databases">
        <authorList>
            <person name="King R."/>
        </authorList>
    </citation>
    <scope>NUCLEOTIDE SEQUENCE</scope>
</reference>
<organism evidence="7 8">
    <name type="scientific">Phaedon cochleariae</name>
    <name type="common">Mustard beetle</name>
    <dbReference type="NCBI Taxonomy" id="80249"/>
    <lineage>
        <taxon>Eukaryota</taxon>
        <taxon>Metazoa</taxon>
        <taxon>Ecdysozoa</taxon>
        <taxon>Arthropoda</taxon>
        <taxon>Hexapoda</taxon>
        <taxon>Insecta</taxon>
        <taxon>Pterygota</taxon>
        <taxon>Neoptera</taxon>
        <taxon>Endopterygota</taxon>
        <taxon>Coleoptera</taxon>
        <taxon>Polyphaga</taxon>
        <taxon>Cucujiformia</taxon>
        <taxon>Chrysomeloidea</taxon>
        <taxon>Chrysomelidae</taxon>
        <taxon>Chrysomelinae</taxon>
        <taxon>Chrysomelini</taxon>
        <taxon>Phaedon</taxon>
    </lineage>
</organism>